<dbReference type="InterPro" id="IPR036259">
    <property type="entry name" value="MFS_trans_sf"/>
</dbReference>
<evidence type="ECO:0000256" key="3">
    <source>
        <dbReference type="ARBA" id="ARBA00023136"/>
    </source>
</evidence>
<feature type="transmembrane region" description="Helical" evidence="4">
    <location>
        <begin position="135"/>
        <end position="156"/>
    </location>
</feature>
<dbReference type="PANTHER" id="PTHR11360">
    <property type="entry name" value="MONOCARBOXYLATE TRANSPORTER"/>
    <property type="match status" value="1"/>
</dbReference>
<organism evidence="6 7">
    <name type="scientific">Pelagibacterium flavum</name>
    <dbReference type="NCBI Taxonomy" id="2984530"/>
    <lineage>
        <taxon>Bacteria</taxon>
        <taxon>Pseudomonadati</taxon>
        <taxon>Pseudomonadota</taxon>
        <taxon>Alphaproteobacteria</taxon>
        <taxon>Hyphomicrobiales</taxon>
        <taxon>Devosiaceae</taxon>
        <taxon>Pelagibacterium</taxon>
    </lineage>
</organism>
<evidence type="ECO:0000256" key="1">
    <source>
        <dbReference type="ARBA" id="ARBA00022692"/>
    </source>
</evidence>
<gene>
    <name evidence="6" type="ORF">OF122_02445</name>
</gene>
<feature type="transmembrane region" description="Helical" evidence="4">
    <location>
        <begin position="364"/>
        <end position="384"/>
    </location>
</feature>
<dbReference type="PANTHER" id="PTHR11360:SF308">
    <property type="entry name" value="BLL3089 PROTEIN"/>
    <property type="match status" value="1"/>
</dbReference>
<reference evidence="6" key="1">
    <citation type="submission" date="2022-10" db="EMBL/GenBank/DDBJ databases">
        <title>YIM 151497 complete genome.</title>
        <authorList>
            <person name="Chen X."/>
        </authorList>
    </citation>
    <scope>NUCLEOTIDE SEQUENCE</scope>
    <source>
        <strain evidence="6">YIM 151497</strain>
    </source>
</reference>
<feature type="transmembrane region" description="Helical" evidence="4">
    <location>
        <begin position="41"/>
        <end position="61"/>
    </location>
</feature>
<protein>
    <submittedName>
        <fullName evidence="6">MFS transporter</fullName>
    </submittedName>
</protein>
<evidence type="ECO:0000313" key="6">
    <source>
        <dbReference type="EMBL" id="UYQ72662.1"/>
    </source>
</evidence>
<feature type="transmembrane region" description="Helical" evidence="4">
    <location>
        <begin position="73"/>
        <end position="94"/>
    </location>
</feature>
<dbReference type="InterPro" id="IPR011701">
    <property type="entry name" value="MFS"/>
</dbReference>
<feature type="domain" description="Major facilitator superfamily (MFS) profile" evidence="5">
    <location>
        <begin position="1"/>
        <end position="390"/>
    </location>
</feature>
<evidence type="ECO:0000313" key="7">
    <source>
        <dbReference type="Proteomes" id="UP001163882"/>
    </source>
</evidence>
<feature type="transmembrane region" description="Helical" evidence="4">
    <location>
        <begin position="162"/>
        <end position="187"/>
    </location>
</feature>
<feature type="transmembrane region" description="Helical" evidence="4">
    <location>
        <begin position="12"/>
        <end position="35"/>
    </location>
</feature>
<feature type="transmembrane region" description="Helical" evidence="4">
    <location>
        <begin position="337"/>
        <end position="358"/>
    </location>
</feature>
<dbReference type="Gene3D" id="1.20.1250.20">
    <property type="entry name" value="MFS general substrate transporter like domains"/>
    <property type="match status" value="1"/>
</dbReference>
<keyword evidence="1 4" id="KW-0812">Transmembrane</keyword>
<evidence type="ECO:0000259" key="5">
    <source>
        <dbReference type="PROSITE" id="PS50850"/>
    </source>
</evidence>
<dbReference type="InterPro" id="IPR050327">
    <property type="entry name" value="Proton-linked_MCT"/>
</dbReference>
<dbReference type="RefSeq" id="WP_264226272.1">
    <property type="nucleotide sequence ID" value="NZ_CP107716.1"/>
</dbReference>
<feature type="transmembrane region" description="Helical" evidence="4">
    <location>
        <begin position="234"/>
        <end position="255"/>
    </location>
</feature>
<dbReference type="EMBL" id="CP107716">
    <property type="protein sequence ID" value="UYQ72662.1"/>
    <property type="molecule type" value="Genomic_DNA"/>
</dbReference>
<proteinExistence type="predicted"/>
<keyword evidence="3 4" id="KW-0472">Membrane</keyword>
<accession>A0ABY6IPX6</accession>
<dbReference type="SUPFAM" id="SSF103473">
    <property type="entry name" value="MFS general substrate transporter"/>
    <property type="match status" value="1"/>
</dbReference>
<evidence type="ECO:0000256" key="2">
    <source>
        <dbReference type="ARBA" id="ARBA00022989"/>
    </source>
</evidence>
<dbReference type="InterPro" id="IPR020846">
    <property type="entry name" value="MFS_dom"/>
</dbReference>
<keyword evidence="7" id="KW-1185">Reference proteome</keyword>
<dbReference type="PROSITE" id="PS50850">
    <property type="entry name" value="MFS"/>
    <property type="match status" value="1"/>
</dbReference>
<evidence type="ECO:0000256" key="4">
    <source>
        <dbReference type="SAM" id="Phobius"/>
    </source>
</evidence>
<sequence>MSETSTTRITTALGVVMIFSWGTTYYLLAILSAPIQIETGWSATQVALGLSIGLLTSGLVSRSVGRTIGARDGRIVLTSGMLLIATGLVALSLAHWLAMYWAAWIIIGTGMGAGLYDAAFSTLGKLFGVNAKSAITTLTLWGGFASTICWPILSVLVDMVGWRYACLAFAGLHIVLTAPLCAVVLPCGSPAEPSAETGRQDSKLSPLVLSRPFWCILVASITLAMLASFWSVHIIVILSASGYSGPASVGLAALIGPAQIGARVVEKLAGGRYHPIWTMIFATALVALGFLGLGLGIHAGAALVAYGAGNGLWSIARATIPLVVFGSSNYPHVMGSIAAPALIAAALAPSAGAFLMQALGTGSIASVMIIVAAIAVVAAMTLFFDLGSSGGTAEGTHLQI</sequence>
<feature type="transmembrane region" description="Helical" evidence="4">
    <location>
        <begin position="100"/>
        <end position="123"/>
    </location>
</feature>
<dbReference type="Proteomes" id="UP001163882">
    <property type="component" value="Chromosome"/>
</dbReference>
<feature type="transmembrane region" description="Helical" evidence="4">
    <location>
        <begin position="276"/>
        <end position="297"/>
    </location>
</feature>
<keyword evidence="2 4" id="KW-1133">Transmembrane helix</keyword>
<dbReference type="Pfam" id="PF07690">
    <property type="entry name" value="MFS_1"/>
    <property type="match status" value="1"/>
</dbReference>
<feature type="transmembrane region" description="Helical" evidence="4">
    <location>
        <begin position="208"/>
        <end position="228"/>
    </location>
</feature>
<name>A0ABY6IPX6_9HYPH</name>